<organism evidence="2 3">
    <name type="scientific">Guyanagaster necrorhizus</name>
    <dbReference type="NCBI Taxonomy" id="856835"/>
    <lineage>
        <taxon>Eukaryota</taxon>
        <taxon>Fungi</taxon>
        <taxon>Dikarya</taxon>
        <taxon>Basidiomycota</taxon>
        <taxon>Agaricomycotina</taxon>
        <taxon>Agaricomycetes</taxon>
        <taxon>Agaricomycetidae</taxon>
        <taxon>Agaricales</taxon>
        <taxon>Marasmiineae</taxon>
        <taxon>Physalacriaceae</taxon>
        <taxon>Guyanagaster</taxon>
    </lineage>
</organism>
<name>A0A9P7VJV9_9AGAR</name>
<evidence type="ECO:0000256" key="1">
    <source>
        <dbReference type="SAM" id="MobiDB-lite"/>
    </source>
</evidence>
<dbReference type="RefSeq" id="XP_043035408.1">
    <property type="nucleotide sequence ID" value="XM_043187145.1"/>
</dbReference>
<dbReference type="GeneID" id="66109442"/>
<protein>
    <submittedName>
        <fullName evidence="2">Uncharacterized protein</fullName>
    </submittedName>
</protein>
<accession>A0A9P7VJV9</accession>
<reference evidence="2" key="1">
    <citation type="submission" date="2020-11" db="EMBL/GenBank/DDBJ databases">
        <title>Adaptations for nitrogen fixation in a non-lichenized fungal sporocarp promotes dispersal by wood-feeding termites.</title>
        <authorList>
            <consortium name="DOE Joint Genome Institute"/>
            <person name="Koch R.A."/>
            <person name="Yoon G."/>
            <person name="Arayal U."/>
            <person name="Lail K."/>
            <person name="Amirebrahimi M."/>
            <person name="Labutti K."/>
            <person name="Lipzen A."/>
            <person name="Riley R."/>
            <person name="Barry K."/>
            <person name="Henrissat B."/>
            <person name="Grigoriev I.V."/>
            <person name="Herr J.R."/>
            <person name="Aime M.C."/>
        </authorList>
    </citation>
    <scope>NUCLEOTIDE SEQUENCE</scope>
    <source>
        <strain evidence="2">MCA 3950</strain>
    </source>
</reference>
<gene>
    <name evidence="2" type="ORF">BT62DRAFT_936544</name>
</gene>
<evidence type="ECO:0000313" key="3">
    <source>
        <dbReference type="Proteomes" id="UP000812287"/>
    </source>
</evidence>
<dbReference type="AlphaFoldDB" id="A0A9P7VJV9"/>
<sequence>MPATSRERTQKDSNTWHTRKTPHGPWPIAEPTQLALDLAQPRGTKTLTVDDKSSLIYGLTVECHY</sequence>
<dbReference type="EMBL" id="MU250555">
    <property type="protein sequence ID" value="KAG7441908.1"/>
    <property type="molecule type" value="Genomic_DNA"/>
</dbReference>
<dbReference type="Proteomes" id="UP000812287">
    <property type="component" value="Unassembled WGS sequence"/>
</dbReference>
<proteinExistence type="predicted"/>
<comment type="caution">
    <text evidence="2">The sequence shown here is derived from an EMBL/GenBank/DDBJ whole genome shotgun (WGS) entry which is preliminary data.</text>
</comment>
<keyword evidence="3" id="KW-1185">Reference proteome</keyword>
<feature type="compositionally biased region" description="Basic and acidic residues" evidence="1">
    <location>
        <begin position="1"/>
        <end position="11"/>
    </location>
</feature>
<feature type="region of interest" description="Disordered" evidence="1">
    <location>
        <begin position="1"/>
        <end position="29"/>
    </location>
</feature>
<evidence type="ECO:0000313" key="2">
    <source>
        <dbReference type="EMBL" id="KAG7441908.1"/>
    </source>
</evidence>